<name>A0A3B3HIR7_ORYLA</name>
<evidence type="ECO:0000259" key="3">
    <source>
        <dbReference type="PROSITE" id="PS50835"/>
    </source>
</evidence>
<dbReference type="Ensembl" id="ENSORLT00000035774.1">
    <property type="protein sequence ID" value="ENSORLP00000031582.1"/>
    <property type="gene ID" value="ENSORLG00000011891.2"/>
</dbReference>
<dbReference type="SUPFAM" id="SSF48726">
    <property type="entry name" value="Immunoglobulin"/>
    <property type="match status" value="6"/>
</dbReference>
<dbReference type="InterPro" id="IPR007110">
    <property type="entry name" value="Ig-like_dom"/>
</dbReference>
<dbReference type="InterPro" id="IPR003599">
    <property type="entry name" value="Ig_sub"/>
</dbReference>
<reference evidence="4" key="2">
    <citation type="submission" date="2025-08" db="UniProtKB">
        <authorList>
            <consortium name="Ensembl"/>
        </authorList>
    </citation>
    <scope>IDENTIFICATION</scope>
    <source>
        <strain evidence="4">Hd-rR</strain>
    </source>
</reference>
<evidence type="ECO:0000313" key="5">
    <source>
        <dbReference type="Proteomes" id="UP000001038"/>
    </source>
</evidence>
<keyword evidence="2" id="KW-0393">Immunoglobulin domain</keyword>
<dbReference type="InterPro" id="IPR003597">
    <property type="entry name" value="Ig_C1-set"/>
</dbReference>
<dbReference type="SMART" id="SM00409">
    <property type="entry name" value="IG"/>
    <property type="match status" value="4"/>
</dbReference>
<feature type="domain" description="Ig-like" evidence="3">
    <location>
        <begin position="14"/>
        <end position="118"/>
    </location>
</feature>
<dbReference type="CDD" id="cd00098">
    <property type="entry name" value="IgC1"/>
    <property type="match status" value="1"/>
</dbReference>
<evidence type="ECO:0000256" key="2">
    <source>
        <dbReference type="ARBA" id="ARBA00023319"/>
    </source>
</evidence>
<reference evidence="4 5" key="1">
    <citation type="journal article" date="2007" name="Nature">
        <title>The medaka draft genome and insights into vertebrate genome evolution.</title>
        <authorList>
            <person name="Kasahara M."/>
            <person name="Naruse K."/>
            <person name="Sasaki S."/>
            <person name="Nakatani Y."/>
            <person name="Qu W."/>
            <person name="Ahsan B."/>
            <person name="Yamada T."/>
            <person name="Nagayasu Y."/>
            <person name="Doi K."/>
            <person name="Kasai Y."/>
            <person name="Jindo T."/>
            <person name="Kobayashi D."/>
            <person name="Shimada A."/>
            <person name="Toyoda A."/>
            <person name="Kuroki Y."/>
            <person name="Fujiyama A."/>
            <person name="Sasaki T."/>
            <person name="Shimizu A."/>
            <person name="Asakawa S."/>
            <person name="Shimizu N."/>
            <person name="Hashimoto S."/>
            <person name="Yang J."/>
            <person name="Lee Y."/>
            <person name="Matsushima K."/>
            <person name="Sugano S."/>
            <person name="Sakaizumi M."/>
            <person name="Narita T."/>
            <person name="Ohishi K."/>
            <person name="Haga S."/>
            <person name="Ohta F."/>
            <person name="Nomoto H."/>
            <person name="Nogata K."/>
            <person name="Morishita T."/>
            <person name="Endo T."/>
            <person name="Shin-I T."/>
            <person name="Takeda H."/>
            <person name="Morishita S."/>
            <person name="Kohara Y."/>
        </authorList>
    </citation>
    <scope>NUCLEOTIDE SEQUENCE [LARGE SCALE GENOMIC DNA]</scope>
    <source>
        <strain evidence="4 5">Hd-rR</strain>
    </source>
</reference>
<dbReference type="PROSITE" id="PS50835">
    <property type="entry name" value="IG_LIKE"/>
    <property type="match status" value="6"/>
</dbReference>
<accession>A0A3B3HIR7</accession>
<dbReference type="GO" id="GO:0003823">
    <property type="term" value="F:antigen binding"/>
    <property type="evidence" value="ECO:0000318"/>
    <property type="project" value="GO_Central"/>
</dbReference>
<dbReference type="AlphaFoldDB" id="A0A3B3HIR7"/>
<dbReference type="InParanoid" id="A0A3B3HIR7"/>
<dbReference type="PANTHER" id="PTHR23411">
    <property type="entry name" value="TAPASIN"/>
    <property type="match status" value="1"/>
</dbReference>
<protein>
    <recommendedName>
        <fullName evidence="3">Ig-like domain-containing protein</fullName>
    </recommendedName>
</protein>
<evidence type="ECO:0000256" key="1">
    <source>
        <dbReference type="ARBA" id="ARBA00023157"/>
    </source>
</evidence>
<dbReference type="InterPro" id="IPR013783">
    <property type="entry name" value="Ig-like_fold"/>
</dbReference>
<dbReference type="InterPro" id="IPR013106">
    <property type="entry name" value="Ig_V-set"/>
</dbReference>
<dbReference type="GO" id="GO:0016064">
    <property type="term" value="P:immunoglobulin mediated immune response"/>
    <property type="evidence" value="ECO:0000318"/>
    <property type="project" value="GO_Central"/>
</dbReference>
<dbReference type="SMART" id="SM00407">
    <property type="entry name" value="IGc1"/>
    <property type="match status" value="5"/>
</dbReference>
<dbReference type="Bgee" id="ENSORLG00000011891">
    <property type="expression patterns" value="Expressed in mesonephros and 10 other cell types or tissues"/>
</dbReference>
<organism evidence="4 5">
    <name type="scientific">Oryzias latipes</name>
    <name type="common">Japanese rice fish</name>
    <name type="synonym">Japanese killifish</name>
    <dbReference type="NCBI Taxonomy" id="8090"/>
    <lineage>
        <taxon>Eukaryota</taxon>
        <taxon>Metazoa</taxon>
        <taxon>Chordata</taxon>
        <taxon>Craniata</taxon>
        <taxon>Vertebrata</taxon>
        <taxon>Euteleostomi</taxon>
        <taxon>Actinopterygii</taxon>
        <taxon>Neopterygii</taxon>
        <taxon>Teleostei</taxon>
        <taxon>Neoteleostei</taxon>
        <taxon>Acanthomorphata</taxon>
        <taxon>Ovalentaria</taxon>
        <taxon>Atherinomorphae</taxon>
        <taxon>Beloniformes</taxon>
        <taxon>Adrianichthyidae</taxon>
        <taxon>Oryziinae</taxon>
        <taxon>Oryzias</taxon>
    </lineage>
</organism>
<dbReference type="InterPro" id="IPR050380">
    <property type="entry name" value="Immune_Resp_Modulators"/>
</dbReference>
<dbReference type="InterPro" id="IPR036179">
    <property type="entry name" value="Ig-like_dom_sf"/>
</dbReference>
<keyword evidence="5" id="KW-1185">Reference proteome</keyword>
<feature type="domain" description="Ig-like" evidence="3">
    <location>
        <begin position="337"/>
        <end position="433"/>
    </location>
</feature>
<dbReference type="Gene3D" id="2.60.40.10">
    <property type="entry name" value="Immunoglobulins"/>
    <property type="match status" value="6"/>
</dbReference>
<dbReference type="GeneTree" id="ENSGT00940000163371"/>
<keyword evidence="1" id="KW-1015">Disulfide bond</keyword>
<dbReference type="Pfam" id="PF07654">
    <property type="entry name" value="C1-set"/>
    <property type="match status" value="5"/>
</dbReference>
<feature type="domain" description="Ig-like" evidence="3">
    <location>
        <begin position="605"/>
        <end position="703"/>
    </location>
</feature>
<dbReference type="Proteomes" id="UP000001038">
    <property type="component" value="Chromosome 8"/>
</dbReference>
<feature type="domain" description="Ig-like" evidence="3">
    <location>
        <begin position="164"/>
        <end position="261"/>
    </location>
</feature>
<feature type="domain" description="Ig-like" evidence="3">
    <location>
        <begin position="510"/>
        <end position="601"/>
    </location>
</feature>
<dbReference type="STRING" id="8090.ENSORLP00000031582"/>
<proteinExistence type="predicted"/>
<feature type="domain" description="Ig-like" evidence="3">
    <location>
        <begin position="711"/>
        <end position="791"/>
    </location>
</feature>
<dbReference type="SMART" id="SM00406">
    <property type="entry name" value="IGv"/>
    <property type="match status" value="1"/>
</dbReference>
<evidence type="ECO:0000313" key="4">
    <source>
        <dbReference type="Ensembl" id="ENSORLP00000031582.1"/>
    </source>
</evidence>
<sequence>MMEMMLVCVSTGVDSIDLIQPDSKVVQPGQSLTISCQVSGYSLTDNSYATGKGLECVAAISDGSSSIYYSESVKNCFTIFRENSRKQVYLQMNSLRAEDSAVYYCARDTVTQETETLYKNTARSSVQLDFSFSLFFGVIYALRKKILLYFILSFTMRYTPTQAPNVFPLMPCGPQSRDTVTLGCLAVDFTPSSLTFSWTQGSNNLENITQYPSILKNDKYLGITSLLTVNPTELTSGATFTCVFKGKGVNNTDVLEKANVLIDNFSFVLHSGSAGCTQAAVDLKIIGLKKKEELVLDITYDEWHQGVERYCVVQHKDIIFPFKIQYKRQKSEHVQRPSVFMLPPVEHAKNKEVTLTCSVKDFFPEEVFIAWLVDDDVVDSKYKTSTTSPVEKQGSYLVYSQLTLTDDQWKQSGVVYSCAVYHESITNSTRSIVRSIGFSTDDKNNLVNLNLNISEKSCVCLCACVSSTGSCTPNKTNPLTLVSQLLNRLTLTNAKTCHLFSITELRVVSPNISLFPVWDGEFGVSQVRLICTLNGFNPQISWFSDSVSKSASSTDISMDTNGRVTVISRLDVLQTEWKTGKTFTCEVFDRFLNKRDRKDINLNPPTVRIVEPSAAELSVSDILTLTCLVSGYFPSNISVHWKENGQKLSSSRYINSPSFKDPDSSSYSMSCRLNVSQTNDKKSTYTCVVRHESSNSPFESSIKDVFAVLLQGSNELVCLVFGFSPASINITWIADGSTELWNYNNSHPHRGPDGKFSIQSFLRLSPVDSLPGVTITCRVTHGNTTLSVNVSKTGHTDALSSPLLKTTSVTSLLWWNLFVPL</sequence>
<dbReference type="FunFam" id="2.60.40.10:FF:000283">
    <property type="entry name" value="Immunoglobulin kappa constant"/>
    <property type="match status" value="2"/>
</dbReference>
<reference evidence="4" key="3">
    <citation type="submission" date="2025-09" db="UniProtKB">
        <authorList>
            <consortium name="Ensembl"/>
        </authorList>
    </citation>
    <scope>IDENTIFICATION</scope>
    <source>
        <strain evidence="4">Hd-rR</strain>
    </source>
</reference>